<proteinExistence type="predicted"/>
<dbReference type="Pfam" id="PF13613">
    <property type="entry name" value="HTH_Tnp_4"/>
    <property type="match status" value="1"/>
</dbReference>
<sequence>MNVCVCVWGGVSPTLCTPLSERNTPFSWMVTISPGTTTQGFVGGISQMAKQLGRRDLPGTRERHSSLTTSAIRPNGTRRFLPLWRMKEDERTESGPSQFDITQQTHSSSVLLLELENDMLRKENEKLKQDLEKQKQTFSFSQISPHPDKVSYYTGLPDAATVFFLEALLSKFNLQYHFDWNVQIMPLIDQLLLTLMKLRLNCGVLDLSTRFNCCRATVTNIFITITSALYDILYVGMMENNIPSRLKNQTSLPDCFQQFPNCRIALDCTEVAVSNTERLDTQSHLYSHYKGCTMHKAQGFRCVSQTTNQLSFKPTWYDAPLN</sequence>
<dbReference type="EMBL" id="JBHFQA010000015">
    <property type="protein sequence ID" value="KAL2086776.1"/>
    <property type="molecule type" value="Genomic_DNA"/>
</dbReference>
<keyword evidence="1" id="KW-0175">Coiled coil</keyword>
<feature type="coiled-coil region" evidence="1">
    <location>
        <begin position="110"/>
        <end position="137"/>
    </location>
</feature>
<evidence type="ECO:0000313" key="3">
    <source>
        <dbReference type="EMBL" id="KAL2086776.1"/>
    </source>
</evidence>
<reference evidence="3 4" key="1">
    <citation type="submission" date="2024-09" db="EMBL/GenBank/DDBJ databases">
        <title>A chromosome-level genome assembly of Gray's grenadier anchovy, Coilia grayii.</title>
        <authorList>
            <person name="Fu Z."/>
        </authorList>
    </citation>
    <scope>NUCLEOTIDE SEQUENCE [LARGE SCALE GENOMIC DNA]</scope>
    <source>
        <strain evidence="3">G4</strain>
        <tissue evidence="3">Muscle</tissue>
    </source>
</reference>
<feature type="domain" description="Transposase Helix-turn-helix" evidence="2">
    <location>
        <begin position="186"/>
        <end position="232"/>
    </location>
</feature>
<dbReference type="PANTHER" id="PTHR23080:SF143">
    <property type="entry name" value="SI:DKEY-56D12.4"/>
    <property type="match status" value="1"/>
</dbReference>
<dbReference type="Proteomes" id="UP001591681">
    <property type="component" value="Unassembled WGS sequence"/>
</dbReference>
<protein>
    <recommendedName>
        <fullName evidence="2">Transposase Helix-turn-helix domain-containing protein</fullName>
    </recommendedName>
</protein>
<keyword evidence="4" id="KW-1185">Reference proteome</keyword>
<dbReference type="AlphaFoldDB" id="A0ABD1JJ74"/>
<dbReference type="PANTHER" id="PTHR23080">
    <property type="entry name" value="THAP DOMAIN PROTEIN"/>
    <property type="match status" value="1"/>
</dbReference>
<organism evidence="3 4">
    <name type="scientific">Coilia grayii</name>
    <name type="common">Gray's grenadier anchovy</name>
    <dbReference type="NCBI Taxonomy" id="363190"/>
    <lineage>
        <taxon>Eukaryota</taxon>
        <taxon>Metazoa</taxon>
        <taxon>Chordata</taxon>
        <taxon>Craniata</taxon>
        <taxon>Vertebrata</taxon>
        <taxon>Euteleostomi</taxon>
        <taxon>Actinopterygii</taxon>
        <taxon>Neopterygii</taxon>
        <taxon>Teleostei</taxon>
        <taxon>Clupei</taxon>
        <taxon>Clupeiformes</taxon>
        <taxon>Clupeoidei</taxon>
        <taxon>Engraulidae</taxon>
        <taxon>Coilinae</taxon>
        <taxon>Coilia</taxon>
    </lineage>
</organism>
<name>A0ABD1JJ74_9TELE</name>
<evidence type="ECO:0000313" key="4">
    <source>
        <dbReference type="Proteomes" id="UP001591681"/>
    </source>
</evidence>
<dbReference type="InterPro" id="IPR027805">
    <property type="entry name" value="Transposase_HTH_dom"/>
</dbReference>
<gene>
    <name evidence="3" type="ORF">ACEWY4_017835</name>
</gene>
<evidence type="ECO:0000256" key="1">
    <source>
        <dbReference type="SAM" id="Coils"/>
    </source>
</evidence>
<evidence type="ECO:0000259" key="2">
    <source>
        <dbReference type="Pfam" id="PF13613"/>
    </source>
</evidence>
<comment type="caution">
    <text evidence="3">The sequence shown here is derived from an EMBL/GenBank/DDBJ whole genome shotgun (WGS) entry which is preliminary data.</text>
</comment>
<accession>A0ABD1JJ74</accession>